<dbReference type="PROSITE" id="PS50109">
    <property type="entry name" value="HIS_KIN"/>
    <property type="match status" value="1"/>
</dbReference>
<evidence type="ECO:0000256" key="4">
    <source>
        <dbReference type="ARBA" id="ARBA00022679"/>
    </source>
</evidence>
<dbReference type="PANTHER" id="PTHR43065:SF10">
    <property type="entry name" value="PEROXIDE STRESS-ACTIVATED HISTIDINE KINASE MAK3"/>
    <property type="match status" value="1"/>
</dbReference>
<dbReference type="SUPFAM" id="SSF55785">
    <property type="entry name" value="PYP-like sensor domain (PAS domain)"/>
    <property type="match status" value="1"/>
</dbReference>
<evidence type="ECO:0000256" key="7">
    <source>
        <dbReference type="ARBA" id="ARBA00022840"/>
    </source>
</evidence>
<dbReference type="PRINTS" id="PR00344">
    <property type="entry name" value="BCTRLSENSOR"/>
</dbReference>
<dbReference type="STRING" id="411945.GA0061102_101529"/>
<sequence>MTADKEKLGDHNLVAAMPFGIIRLDVRKAQNLIIEIGRGNARSRASELTQSVICTLVNAAIIVQANDAACKLADFNREQLLSEPLATILTEDACRTISNDLLDLFGGSSGTSSEGRLLRPGKEGLSVVLNLWLAEGGDFPDSVYLGITNISGRVTSEQMRDDLQSKLAHAGRIAMLGEMTASIAHEVNQPLGSIIASAEAGLRWLDRTEPDLAEVKALLERIAGSGRRAAEIVAAMRSMARNKKAERELVSVNMIIDEAIVILRSDLVKRQISLRLDLASELPEVSVDRTQILQVIVNLALNAAQAMSDGEAWNRTLLIRTRRDSETTIIVEVSDSGPGVDPNVGEKLFESFYTTKQTGIGMGLAISRAIVEAHGSKIEFQSSPHLGAHFSFRLPLPSKSGLHDGIHG</sequence>
<dbReference type="SUPFAM" id="SSF55874">
    <property type="entry name" value="ATPase domain of HSP90 chaperone/DNA topoisomerase II/histidine kinase"/>
    <property type="match status" value="1"/>
</dbReference>
<keyword evidence="3" id="KW-0597">Phosphoprotein</keyword>
<dbReference type="EC" id="2.7.13.3" evidence="2"/>
<feature type="domain" description="Histidine kinase" evidence="9">
    <location>
        <begin position="182"/>
        <end position="398"/>
    </location>
</feature>
<dbReference type="EMBL" id="FMAH01000015">
    <property type="protein sequence ID" value="SCB28858.1"/>
    <property type="molecule type" value="Genomic_DNA"/>
</dbReference>
<dbReference type="InterPro" id="IPR036097">
    <property type="entry name" value="HisK_dim/P_sf"/>
</dbReference>
<evidence type="ECO:0000313" key="10">
    <source>
        <dbReference type="EMBL" id="SCB28858.1"/>
    </source>
</evidence>
<reference evidence="11" key="1">
    <citation type="submission" date="2016-08" db="EMBL/GenBank/DDBJ databases">
        <authorList>
            <person name="Varghese N."/>
            <person name="Submissions Spin"/>
        </authorList>
    </citation>
    <scope>NUCLEOTIDE SEQUENCE [LARGE SCALE GENOMIC DNA]</scope>
    <source>
        <strain evidence="11">HAMBI 2971</strain>
    </source>
</reference>
<evidence type="ECO:0000256" key="3">
    <source>
        <dbReference type="ARBA" id="ARBA00022553"/>
    </source>
</evidence>
<dbReference type="AlphaFoldDB" id="A0A1C3VMC8"/>
<dbReference type="Proteomes" id="UP000199435">
    <property type="component" value="Unassembled WGS sequence"/>
</dbReference>
<organism evidence="10 11">
    <name type="scientific">Rhizobium miluonense</name>
    <dbReference type="NCBI Taxonomy" id="411945"/>
    <lineage>
        <taxon>Bacteria</taxon>
        <taxon>Pseudomonadati</taxon>
        <taxon>Pseudomonadota</taxon>
        <taxon>Alphaproteobacteria</taxon>
        <taxon>Hyphomicrobiales</taxon>
        <taxon>Rhizobiaceae</taxon>
        <taxon>Rhizobium/Agrobacterium group</taxon>
        <taxon>Rhizobium</taxon>
    </lineage>
</organism>
<dbReference type="SMART" id="SM00388">
    <property type="entry name" value="HisKA"/>
    <property type="match status" value="1"/>
</dbReference>
<evidence type="ECO:0000313" key="11">
    <source>
        <dbReference type="Proteomes" id="UP000199435"/>
    </source>
</evidence>
<name>A0A1C3VMC8_9HYPH</name>
<keyword evidence="8" id="KW-0902">Two-component regulatory system</keyword>
<evidence type="ECO:0000256" key="6">
    <source>
        <dbReference type="ARBA" id="ARBA00022777"/>
    </source>
</evidence>
<dbReference type="InterPro" id="IPR035965">
    <property type="entry name" value="PAS-like_dom_sf"/>
</dbReference>
<dbReference type="SMART" id="SM00387">
    <property type="entry name" value="HATPase_c"/>
    <property type="match status" value="1"/>
</dbReference>
<dbReference type="GO" id="GO:0000155">
    <property type="term" value="F:phosphorelay sensor kinase activity"/>
    <property type="evidence" value="ECO:0007669"/>
    <property type="project" value="InterPro"/>
</dbReference>
<gene>
    <name evidence="10" type="ORF">GA0061102_101529</name>
</gene>
<keyword evidence="4" id="KW-0808">Transferase</keyword>
<evidence type="ECO:0000259" key="9">
    <source>
        <dbReference type="PROSITE" id="PS50109"/>
    </source>
</evidence>
<keyword evidence="11" id="KW-1185">Reference proteome</keyword>
<keyword evidence="6 10" id="KW-0418">Kinase</keyword>
<protein>
    <recommendedName>
        <fullName evidence="2">histidine kinase</fullName>
        <ecNumber evidence="2">2.7.13.3</ecNumber>
    </recommendedName>
</protein>
<keyword evidence="5" id="KW-0547">Nucleotide-binding</keyword>
<proteinExistence type="predicted"/>
<evidence type="ECO:0000256" key="5">
    <source>
        <dbReference type="ARBA" id="ARBA00022741"/>
    </source>
</evidence>
<dbReference type="RefSeq" id="WP_092848987.1">
    <property type="nucleotide sequence ID" value="NZ_FMAH01000015.1"/>
</dbReference>
<dbReference type="OrthoDB" id="226486at2"/>
<evidence type="ECO:0000256" key="1">
    <source>
        <dbReference type="ARBA" id="ARBA00000085"/>
    </source>
</evidence>
<evidence type="ECO:0000256" key="2">
    <source>
        <dbReference type="ARBA" id="ARBA00012438"/>
    </source>
</evidence>
<dbReference type="CDD" id="cd00082">
    <property type="entry name" value="HisKA"/>
    <property type="match status" value="1"/>
</dbReference>
<dbReference type="Gene3D" id="3.30.565.10">
    <property type="entry name" value="Histidine kinase-like ATPase, C-terminal domain"/>
    <property type="match status" value="1"/>
</dbReference>
<dbReference type="InterPro" id="IPR005467">
    <property type="entry name" value="His_kinase_dom"/>
</dbReference>
<dbReference type="Pfam" id="PF00512">
    <property type="entry name" value="HisKA"/>
    <property type="match status" value="1"/>
</dbReference>
<dbReference type="Pfam" id="PF02518">
    <property type="entry name" value="HATPase_c"/>
    <property type="match status" value="1"/>
</dbReference>
<accession>A0A1C3VMC8</accession>
<comment type="catalytic activity">
    <reaction evidence="1">
        <text>ATP + protein L-histidine = ADP + protein N-phospho-L-histidine.</text>
        <dbReference type="EC" id="2.7.13.3"/>
    </reaction>
</comment>
<dbReference type="Gene3D" id="1.10.287.130">
    <property type="match status" value="1"/>
</dbReference>
<dbReference type="InterPro" id="IPR003661">
    <property type="entry name" value="HisK_dim/P_dom"/>
</dbReference>
<dbReference type="InterPro" id="IPR003594">
    <property type="entry name" value="HATPase_dom"/>
</dbReference>
<dbReference type="GO" id="GO:0005524">
    <property type="term" value="F:ATP binding"/>
    <property type="evidence" value="ECO:0007669"/>
    <property type="project" value="UniProtKB-KW"/>
</dbReference>
<evidence type="ECO:0000256" key="8">
    <source>
        <dbReference type="ARBA" id="ARBA00023012"/>
    </source>
</evidence>
<keyword evidence="7" id="KW-0067">ATP-binding</keyword>
<dbReference type="InterPro" id="IPR004358">
    <property type="entry name" value="Sig_transdc_His_kin-like_C"/>
</dbReference>
<dbReference type="SUPFAM" id="SSF47384">
    <property type="entry name" value="Homodimeric domain of signal transducing histidine kinase"/>
    <property type="match status" value="1"/>
</dbReference>
<dbReference type="InterPro" id="IPR036890">
    <property type="entry name" value="HATPase_C_sf"/>
</dbReference>
<dbReference type="PANTHER" id="PTHR43065">
    <property type="entry name" value="SENSOR HISTIDINE KINASE"/>
    <property type="match status" value="1"/>
</dbReference>